<name>A0A1G6CYD2_9GAMM</name>
<organism evidence="2 3">
    <name type="scientific">Pseudidiomarina indica</name>
    <dbReference type="NCBI Taxonomy" id="1159017"/>
    <lineage>
        <taxon>Bacteria</taxon>
        <taxon>Pseudomonadati</taxon>
        <taxon>Pseudomonadota</taxon>
        <taxon>Gammaproteobacteria</taxon>
        <taxon>Alteromonadales</taxon>
        <taxon>Idiomarinaceae</taxon>
        <taxon>Pseudidiomarina</taxon>
    </lineage>
</organism>
<proteinExistence type="predicted"/>
<dbReference type="AlphaFoldDB" id="A0A1G6CYD2"/>
<gene>
    <name evidence="2" type="ORF">SAMN02927930_01455</name>
</gene>
<evidence type="ECO:0000256" key="1">
    <source>
        <dbReference type="SAM" id="Phobius"/>
    </source>
</evidence>
<dbReference type="EMBL" id="FMXN01000007">
    <property type="protein sequence ID" value="SDB37838.1"/>
    <property type="molecule type" value="Genomic_DNA"/>
</dbReference>
<feature type="transmembrane region" description="Helical" evidence="1">
    <location>
        <begin position="29"/>
        <end position="53"/>
    </location>
</feature>
<keyword evidence="1" id="KW-0812">Transmembrane</keyword>
<dbReference type="Proteomes" id="UP000199626">
    <property type="component" value="Unassembled WGS sequence"/>
</dbReference>
<evidence type="ECO:0000313" key="2">
    <source>
        <dbReference type="EMBL" id="SDB37838.1"/>
    </source>
</evidence>
<keyword evidence="1" id="KW-1133">Transmembrane helix</keyword>
<accession>A0A1G6CYD2</accession>
<evidence type="ECO:0000313" key="3">
    <source>
        <dbReference type="Proteomes" id="UP000199626"/>
    </source>
</evidence>
<reference evidence="3" key="1">
    <citation type="submission" date="2016-10" db="EMBL/GenBank/DDBJ databases">
        <authorList>
            <person name="Varghese N."/>
            <person name="Submissions S."/>
        </authorList>
    </citation>
    <scope>NUCLEOTIDE SEQUENCE [LARGE SCALE GENOMIC DNA]</scope>
    <source>
        <strain evidence="3">CGMCC 1.10824</strain>
    </source>
</reference>
<feature type="transmembrane region" description="Helical" evidence="1">
    <location>
        <begin position="65"/>
        <end position="85"/>
    </location>
</feature>
<feature type="transmembrane region" description="Helical" evidence="1">
    <location>
        <begin position="6"/>
        <end position="22"/>
    </location>
</feature>
<keyword evidence="3" id="KW-1185">Reference proteome</keyword>
<sequence>MVLALIIMLSGWGIAALIKIYMIKESGKLLSGLVALGLAVPMSILHVYFLATWNEEAGIQTDGTGYVRAMFLTMAIIYIAAYVTMKKPVEK</sequence>
<dbReference type="RefSeq" id="WP_092593203.1">
    <property type="nucleotide sequence ID" value="NZ_FMXN01000007.1"/>
</dbReference>
<protein>
    <submittedName>
        <fullName evidence="2">Uncharacterized protein</fullName>
    </submittedName>
</protein>
<keyword evidence="1" id="KW-0472">Membrane</keyword>